<feature type="transmembrane region" description="Helical" evidence="2">
    <location>
        <begin position="183"/>
        <end position="209"/>
    </location>
</feature>
<keyword evidence="4" id="KW-1185">Reference proteome</keyword>
<evidence type="ECO:0000313" key="4">
    <source>
        <dbReference type="Proteomes" id="UP000558284"/>
    </source>
</evidence>
<dbReference type="InterPro" id="IPR001646">
    <property type="entry name" value="5peptide_repeat"/>
</dbReference>
<sequence length="606" mass="66243">MSETAATTAGSPAPVSAAAPFESFAVLHREHSELRQRCGKTKADALRDGVAENVRQFIRRAAATGVTLGEPSERKGAQAIIEYWCSELLGLPNPQSGDFKRVRLAEPSDTLQAAGATKAANARPDPETRDVIRLAATARLWRDSGKKGFLLTGDALSHAAKFRSMDDDIEKLVHASQKALQKIWMISTIAAIGGVTAVLLFLFVLVPLLSERAIVAIKKTALRDSNGESVRDSLWQLGLYQPLQKPYDLSGNILYREVKAPGLKLNAPNFSSATFISVDLQGSDLHNASFSNTSITGSNFNGANLSLTQFREANIAGTSFADAGLYRAIFDRACIGEDVNFEGADLRLASFWGATFDDRFPFDSKFRNSPWWLAEGWNSRQIAALLTAEQAGFFESKGFEKHIWPAHVKERAAANSPGASENQLAWDLATWGLPPPATPPLPSPSLSLDQICSSRVTVRASELSRPELALDAAEEAVCIVQRLKKSDSAPNLTWNLANLQDTRAYVLLQSGRSTEAADIYRNEVTPILDKDGGALFRAAVAHQAIDDRDLALAFLKRSVELRYVPSHEMHTLRAYIKGDFQKAIYEQIDRFRPSMPPPAFCQGARS</sequence>
<dbReference type="Gene3D" id="2.160.20.80">
    <property type="entry name" value="E3 ubiquitin-protein ligase SopA"/>
    <property type="match status" value="1"/>
</dbReference>
<dbReference type="PANTHER" id="PTHR47485">
    <property type="entry name" value="THYLAKOID LUMENAL 17.4 KDA PROTEIN, CHLOROPLASTIC"/>
    <property type="match status" value="1"/>
</dbReference>
<keyword evidence="2" id="KW-1133">Transmembrane helix</keyword>
<dbReference type="SUPFAM" id="SSF48452">
    <property type="entry name" value="TPR-like"/>
    <property type="match status" value="1"/>
</dbReference>
<dbReference type="Pfam" id="PF00805">
    <property type="entry name" value="Pentapeptide"/>
    <property type="match status" value="1"/>
</dbReference>
<protein>
    <submittedName>
        <fullName evidence="3">Pentapeptide repeat-containing protein</fullName>
    </submittedName>
</protein>
<keyword evidence="1" id="KW-0677">Repeat</keyword>
<comment type="caution">
    <text evidence="3">The sequence shown here is derived from an EMBL/GenBank/DDBJ whole genome shotgun (WGS) entry which is preliminary data.</text>
</comment>
<reference evidence="3 4" key="1">
    <citation type="submission" date="2020-07" db="EMBL/GenBank/DDBJ databases">
        <title>Definition of the novel symbiovar canariense within Mesorhizobium novociceri, a new species of genus Mesorhizobium nodulating Cicer canariense in the Caldera de Taburiente National Park (La Palma, Canary Islands).</title>
        <authorList>
            <person name="Leon-Barrios M."/>
            <person name="Perez-Yepez J."/>
            <person name="Flores-Felix J.D."/>
            <person name="Ramirez-Baena M.H."/>
            <person name="Pulido-Suarez L."/>
            <person name="Igual J.M."/>
            <person name="Velazquez E."/>
            <person name="Peix A."/>
        </authorList>
    </citation>
    <scope>NUCLEOTIDE SEQUENCE [LARGE SCALE GENOMIC DNA]</scope>
    <source>
        <strain evidence="3 4">CCANP35</strain>
    </source>
</reference>
<dbReference type="SUPFAM" id="SSF141571">
    <property type="entry name" value="Pentapeptide repeat-like"/>
    <property type="match status" value="1"/>
</dbReference>
<dbReference type="AlphaFoldDB" id="A0A838AZC9"/>
<evidence type="ECO:0000256" key="1">
    <source>
        <dbReference type="ARBA" id="ARBA00022737"/>
    </source>
</evidence>
<evidence type="ECO:0000256" key="2">
    <source>
        <dbReference type="SAM" id="Phobius"/>
    </source>
</evidence>
<gene>
    <name evidence="3" type="ORF">H0241_04130</name>
</gene>
<dbReference type="RefSeq" id="WP_181056114.1">
    <property type="nucleotide sequence ID" value="NZ_JACDTY010000001.1"/>
</dbReference>
<keyword evidence="2" id="KW-0472">Membrane</keyword>
<name>A0A838AZC9_9HYPH</name>
<keyword evidence="2" id="KW-0812">Transmembrane</keyword>
<dbReference type="PANTHER" id="PTHR47485:SF1">
    <property type="entry name" value="THYLAKOID LUMENAL 17.4 KDA PROTEIN, CHLOROPLASTIC"/>
    <property type="match status" value="1"/>
</dbReference>
<dbReference type="Proteomes" id="UP000558284">
    <property type="component" value="Unassembled WGS sequence"/>
</dbReference>
<dbReference type="EMBL" id="JACDTY010000001">
    <property type="protein sequence ID" value="MBA1139445.1"/>
    <property type="molecule type" value="Genomic_DNA"/>
</dbReference>
<evidence type="ECO:0000313" key="3">
    <source>
        <dbReference type="EMBL" id="MBA1139445.1"/>
    </source>
</evidence>
<dbReference type="InterPro" id="IPR011990">
    <property type="entry name" value="TPR-like_helical_dom_sf"/>
</dbReference>
<proteinExistence type="predicted"/>
<accession>A0A838AZC9</accession>
<organism evidence="3 4">
    <name type="scientific">Mesorhizobium neociceri</name>
    <dbReference type="NCBI Taxonomy" id="1307853"/>
    <lineage>
        <taxon>Bacteria</taxon>
        <taxon>Pseudomonadati</taxon>
        <taxon>Pseudomonadota</taxon>
        <taxon>Alphaproteobacteria</taxon>
        <taxon>Hyphomicrobiales</taxon>
        <taxon>Phyllobacteriaceae</taxon>
        <taxon>Mesorhizobium</taxon>
    </lineage>
</organism>